<accession>A0A7J0GK15</accession>
<proteinExistence type="predicted"/>
<dbReference type="Gene3D" id="1.10.340.70">
    <property type="match status" value="1"/>
</dbReference>
<evidence type="ECO:0000259" key="1">
    <source>
        <dbReference type="Pfam" id="PF17919"/>
    </source>
</evidence>
<evidence type="ECO:0000313" key="3">
    <source>
        <dbReference type="EMBL" id="GFZ11140.1"/>
    </source>
</evidence>
<dbReference type="InterPro" id="IPR043502">
    <property type="entry name" value="DNA/RNA_pol_sf"/>
</dbReference>
<dbReference type="Pfam" id="PF17921">
    <property type="entry name" value="Integrase_H2C2"/>
    <property type="match status" value="1"/>
</dbReference>
<name>A0A7J0GK15_9ERIC</name>
<organism evidence="3 4">
    <name type="scientific">Actinidia rufa</name>
    <dbReference type="NCBI Taxonomy" id="165716"/>
    <lineage>
        <taxon>Eukaryota</taxon>
        <taxon>Viridiplantae</taxon>
        <taxon>Streptophyta</taxon>
        <taxon>Embryophyta</taxon>
        <taxon>Tracheophyta</taxon>
        <taxon>Spermatophyta</taxon>
        <taxon>Magnoliopsida</taxon>
        <taxon>eudicotyledons</taxon>
        <taxon>Gunneridae</taxon>
        <taxon>Pentapetalae</taxon>
        <taxon>asterids</taxon>
        <taxon>Ericales</taxon>
        <taxon>Actinidiaceae</taxon>
        <taxon>Actinidia</taxon>
    </lineage>
</organism>
<dbReference type="EMBL" id="BJWL01000022">
    <property type="protein sequence ID" value="GFZ11140.1"/>
    <property type="molecule type" value="Genomic_DNA"/>
</dbReference>
<keyword evidence="4" id="KW-1185">Reference proteome</keyword>
<dbReference type="Pfam" id="PF17919">
    <property type="entry name" value="RT_RNaseH_2"/>
    <property type="match status" value="1"/>
</dbReference>
<sequence length="659" mass="75066">MLNVKRNQVVDLKEKLNSRRMADEVRTVILAESTAHLVALIQRGANLRYQAPFSWEIEAMDPPKKFVPPRFILYDGKSDPRLDDLGLKWFGKLLAGSIKNFYQLTKSFVARFVINTKAPKVVGSLLTLKKGKNESIRNYNKRDRLWENLTLDPPADLRDLMSRVEMFARLEDDVRQAEKAKGRVGRGEGRPKEAKPALEVLVSWSEGLQNQKLQGFKGFSEQLVHDEHLNEFVDNEKTRAGAAEAETNPRPDRVGNKADKAVDMKDEYLPLGTIHMIRGPNDPSIYLTWLSNTVVVKKKTGKWRVCVDFTNLNRACPKDYFPSPKIDHLVDSISAKYTIRVSSGKFLGHLIIRRGIEADLEQIAAINQLVSPKNAKEVQKLIGMAAALNRFINEGELLYVYLTVSENAVSSVLLREVDGEQRPIYFMSRTLTDCQMRYLPLEKLTLALVVTSHLSGRLTKWSLELGQFDIKFSPRSAIKGQVLEDFMAEFSPRAGAEYEALIAGLRSVKQLGVLELRVFSDSKLMDYRGRRYLSPEHRHDKSTHFGQYELGPSSMDPVVNYLQSDKLLDDKREAHKLKIKAARFWISPSGDLYKRSYQGPYMLCVHPSLVEDVLYEIHEGMCGVHSGGRSLAHRALSKGYWWPYMQKDAQVYVRKCNKC</sequence>
<dbReference type="PANTHER" id="PTHR48475:SF2">
    <property type="entry name" value="RIBONUCLEASE H"/>
    <property type="match status" value="1"/>
</dbReference>
<dbReference type="InterPro" id="IPR041577">
    <property type="entry name" value="RT_RNaseH_2"/>
</dbReference>
<dbReference type="OrthoDB" id="101614at2759"/>
<feature type="domain" description="Integrase zinc-binding" evidence="2">
    <location>
        <begin position="605"/>
        <end position="659"/>
    </location>
</feature>
<gene>
    <name evidence="3" type="ORF">Acr_22g0005380</name>
</gene>
<evidence type="ECO:0000313" key="4">
    <source>
        <dbReference type="Proteomes" id="UP000585474"/>
    </source>
</evidence>
<evidence type="ECO:0000259" key="2">
    <source>
        <dbReference type="Pfam" id="PF17921"/>
    </source>
</evidence>
<dbReference type="AlphaFoldDB" id="A0A7J0GK15"/>
<evidence type="ECO:0008006" key="5">
    <source>
        <dbReference type="Google" id="ProtNLM"/>
    </source>
</evidence>
<comment type="caution">
    <text evidence="3">The sequence shown here is derived from an EMBL/GenBank/DDBJ whole genome shotgun (WGS) entry which is preliminary data.</text>
</comment>
<dbReference type="Gene3D" id="3.10.10.10">
    <property type="entry name" value="HIV Type 1 Reverse Transcriptase, subunit A, domain 1"/>
    <property type="match status" value="1"/>
</dbReference>
<dbReference type="Proteomes" id="UP000585474">
    <property type="component" value="Unassembled WGS sequence"/>
</dbReference>
<protein>
    <recommendedName>
        <fullName evidence="5">Integrase zinc-binding domain-containing protein</fullName>
    </recommendedName>
</protein>
<reference evidence="3 4" key="1">
    <citation type="submission" date="2019-07" db="EMBL/GenBank/DDBJ databases">
        <title>De Novo Assembly of kiwifruit Actinidia rufa.</title>
        <authorList>
            <person name="Sugita-Konishi S."/>
            <person name="Sato K."/>
            <person name="Mori E."/>
            <person name="Abe Y."/>
            <person name="Kisaki G."/>
            <person name="Hamano K."/>
            <person name="Suezawa K."/>
            <person name="Otani M."/>
            <person name="Fukuda T."/>
            <person name="Manabe T."/>
            <person name="Gomi K."/>
            <person name="Tabuchi M."/>
            <person name="Akimitsu K."/>
            <person name="Kataoka I."/>
        </authorList>
    </citation>
    <scope>NUCLEOTIDE SEQUENCE [LARGE SCALE GENOMIC DNA]</scope>
    <source>
        <strain evidence="4">cv. Fuchu</strain>
    </source>
</reference>
<dbReference type="InterPro" id="IPR041588">
    <property type="entry name" value="Integrase_H2C2"/>
</dbReference>
<dbReference type="PANTHER" id="PTHR48475">
    <property type="entry name" value="RIBONUCLEASE H"/>
    <property type="match status" value="1"/>
</dbReference>
<dbReference type="SUPFAM" id="SSF56672">
    <property type="entry name" value="DNA/RNA polymerases"/>
    <property type="match status" value="1"/>
</dbReference>
<feature type="domain" description="Reverse transcriptase/retrotransposon-derived protein RNase H-like" evidence="1">
    <location>
        <begin position="391"/>
        <end position="450"/>
    </location>
</feature>